<dbReference type="Proteomes" id="UP000246964">
    <property type="component" value="Unassembled WGS sequence"/>
</dbReference>
<sequence>MDLVPKILKEIRIENNTIFRGHSNFDWELKPSIGRYFPDDWSEVLELEKQSLADFKKRSVPYLKHRPESDIEWLCLMQHHGCATRLLDFTTSPLIALFFATDPEEKYDGALVAATYGRRYENVSDDNLFERTNSFAYHPSHITERIIGQHGCFIYSNLPNRPLNNKQITKYRISRNMKHQIRKELEVLGIDYSVLFPGVDGVCKGINDRLIFNLQQEAIPF</sequence>
<evidence type="ECO:0000259" key="1">
    <source>
        <dbReference type="SMART" id="SM00901"/>
    </source>
</evidence>
<protein>
    <submittedName>
        <fullName evidence="2">FRG domain-containing protein</fullName>
    </submittedName>
</protein>
<dbReference type="EMBL" id="QGTT01000019">
    <property type="protein sequence ID" value="PWW09308.1"/>
    <property type="molecule type" value="Genomic_DNA"/>
</dbReference>
<evidence type="ECO:0000313" key="3">
    <source>
        <dbReference type="Proteomes" id="UP000246964"/>
    </source>
</evidence>
<name>A0A317Q090_9GAMM</name>
<dbReference type="OrthoDB" id="9816036at2"/>
<dbReference type="AlphaFoldDB" id="A0A317Q090"/>
<dbReference type="RefSeq" id="WP_110076718.1">
    <property type="nucleotide sequence ID" value="NZ_QGTT01000019.1"/>
</dbReference>
<keyword evidence="3" id="KW-1185">Reference proteome</keyword>
<comment type="caution">
    <text evidence="2">The sequence shown here is derived from an EMBL/GenBank/DDBJ whole genome shotgun (WGS) entry which is preliminary data.</text>
</comment>
<dbReference type="InterPro" id="IPR014966">
    <property type="entry name" value="FRG-dom"/>
</dbReference>
<gene>
    <name evidence="2" type="ORF">DET45_1191</name>
</gene>
<dbReference type="Pfam" id="PF08867">
    <property type="entry name" value="FRG"/>
    <property type="match status" value="1"/>
</dbReference>
<accession>A0A317Q090</accession>
<dbReference type="SMART" id="SM00901">
    <property type="entry name" value="FRG"/>
    <property type="match status" value="1"/>
</dbReference>
<organism evidence="2 3">
    <name type="scientific">Pseudidiomarina maritima</name>
    <dbReference type="NCBI Taxonomy" id="519453"/>
    <lineage>
        <taxon>Bacteria</taxon>
        <taxon>Pseudomonadati</taxon>
        <taxon>Pseudomonadota</taxon>
        <taxon>Gammaproteobacteria</taxon>
        <taxon>Alteromonadales</taxon>
        <taxon>Idiomarinaceae</taxon>
        <taxon>Pseudidiomarina</taxon>
    </lineage>
</organism>
<evidence type="ECO:0000313" key="2">
    <source>
        <dbReference type="EMBL" id="PWW09308.1"/>
    </source>
</evidence>
<feature type="domain" description="FRG" evidence="1">
    <location>
        <begin position="13"/>
        <end position="112"/>
    </location>
</feature>
<proteinExistence type="predicted"/>
<reference evidence="2 3" key="1">
    <citation type="submission" date="2018-05" db="EMBL/GenBank/DDBJ databases">
        <title>Freshwater and sediment microbial communities from various areas in North America, analyzing microbe dynamics in response to fracking.</title>
        <authorList>
            <person name="Lamendella R."/>
        </authorList>
    </citation>
    <scope>NUCLEOTIDE SEQUENCE [LARGE SCALE GENOMIC DNA]</scope>
    <source>
        <strain evidence="2 3">125B1</strain>
    </source>
</reference>